<organism evidence="2 3">
    <name type="scientific">Periconia digitata</name>
    <dbReference type="NCBI Taxonomy" id="1303443"/>
    <lineage>
        <taxon>Eukaryota</taxon>
        <taxon>Fungi</taxon>
        <taxon>Dikarya</taxon>
        <taxon>Ascomycota</taxon>
        <taxon>Pezizomycotina</taxon>
        <taxon>Dothideomycetes</taxon>
        <taxon>Pleosporomycetidae</taxon>
        <taxon>Pleosporales</taxon>
        <taxon>Massarineae</taxon>
        <taxon>Periconiaceae</taxon>
        <taxon>Periconia</taxon>
    </lineage>
</organism>
<dbReference type="EMBL" id="CAOQHR010000007">
    <property type="protein sequence ID" value="CAI6337926.1"/>
    <property type="molecule type" value="Genomic_DNA"/>
</dbReference>
<feature type="signal peptide" evidence="1">
    <location>
        <begin position="1"/>
        <end position="21"/>
    </location>
</feature>
<evidence type="ECO:0000313" key="3">
    <source>
        <dbReference type="Proteomes" id="UP001152607"/>
    </source>
</evidence>
<keyword evidence="1" id="KW-0732">Signal</keyword>
<protein>
    <submittedName>
        <fullName evidence="2">Uncharacterized protein</fullName>
    </submittedName>
</protein>
<feature type="chain" id="PRO_5040806901" evidence="1">
    <location>
        <begin position="22"/>
        <end position="62"/>
    </location>
</feature>
<evidence type="ECO:0000256" key="1">
    <source>
        <dbReference type="SAM" id="SignalP"/>
    </source>
</evidence>
<name>A0A9W4XUB3_9PLEO</name>
<sequence>MHLSPLVPIFSLYAAASLSSAASAPENQQACITTLHFPAPFKGVNAKTEIHEPICVTEPIVK</sequence>
<evidence type="ECO:0000313" key="2">
    <source>
        <dbReference type="EMBL" id="CAI6337926.1"/>
    </source>
</evidence>
<accession>A0A9W4XUB3</accession>
<comment type="caution">
    <text evidence="2">The sequence shown here is derived from an EMBL/GenBank/DDBJ whole genome shotgun (WGS) entry which is preliminary data.</text>
</comment>
<reference evidence="2" key="1">
    <citation type="submission" date="2023-01" db="EMBL/GenBank/DDBJ databases">
        <authorList>
            <person name="Van Ghelder C."/>
            <person name="Rancurel C."/>
        </authorList>
    </citation>
    <scope>NUCLEOTIDE SEQUENCE</scope>
    <source>
        <strain evidence="2">CNCM I-4278</strain>
    </source>
</reference>
<dbReference type="AlphaFoldDB" id="A0A9W4XUB3"/>
<keyword evidence="3" id="KW-1185">Reference proteome</keyword>
<dbReference type="Proteomes" id="UP001152607">
    <property type="component" value="Unassembled WGS sequence"/>
</dbReference>
<gene>
    <name evidence="2" type="ORF">PDIGIT_LOCUS11045</name>
</gene>
<proteinExistence type="predicted"/>